<dbReference type="InterPro" id="IPR015797">
    <property type="entry name" value="NUDIX_hydrolase-like_dom_sf"/>
</dbReference>
<dbReference type="Proteomes" id="UP001597262">
    <property type="component" value="Unassembled WGS sequence"/>
</dbReference>
<keyword evidence="2 4" id="KW-0378">Hydrolase</keyword>
<dbReference type="PANTHER" id="PTHR43736">
    <property type="entry name" value="ADP-RIBOSE PYROPHOSPHATASE"/>
    <property type="match status" value="1"/>
</dbReference>
<evidence type="ECO:0000313" key="4">
    <source>
        <dbReference type="EMBL" id="MFD1175270.1"/>
    </source>
</evidence>
<gene>
    <name evidence="4" type="ORF">ACFQ3W_03010</name>
</gene>
<dbReference type="Gene3D" id="3.90.79.10">
    <property type="entry name" value="Nucleoside Triphosphate Pyrophosphohydrolase"/>
    <property type="match status" value="1"/>
</dbReference>
<evidence type="ECO:0000256" key="2">
    <source>
        <dbReference type="ARBA" id="ARBA00022801"/>
    </source>
</evidence>
<protein>
    <submittedName>
        <fullName evidence="4">NUDIX hydrolase</fullName>
    </submittedName>
</protein>
<dbReference type="RefSeq" id="WP_379316478.1">
    <property type="nucleotide sequence ID" value="NZ_JBHTLM010000002.1"/>
</dbReference>
<dbReference type="CDD" id="cd02883">
    <property type="entry name" value="NUDIX_Hydrolase"/>
    <property type="match status" value="1"/>
</dbReference>
<evidence type="ECO:0000256" key="1">
    <source>
        <dbReference type="ARBA" id="ARBA00005582"/>
    </source>
</evidence>
<comment type="similarity">
    <text evidence="1">Belongs to the Nudix hydrolase family.</text>
</comment>
<proteinExistence type="inferred from homology"/>
<dbReference type="Pfam" id="PF00293">
    <property type="entry name" value="NUDIX"/>
    <property type="match status" value="1"/>
</dbReference>
<dbReference type="GO" id="GO:0016787">
    <property type="term" value="F:hydrolase activity"/>
    <property type="evidence" value="ECO:0007669"/>
    <property type="project" value="UniProtKB-KW"/>
</dbReference>
<reference evidence="5" key="1">
    <citation type="journal article" date="2019" name="Int. J. Syst. Evol. Microbiol.">
        <title>The Global Catalogue of Microorganisms (GCM) 10K type strain sequencing project: providing services to taxonomists for standard genome sequencing and annotation.</title>
        <authorList>
            <consortium name="The Broad Institute Genomics Platform"/>
            <consortium name="The Broad Institute Genome Sequencing Center for Infectious Disease"/>
            <person name="Wu L."/>
            <person name="Ma J."/>
        </authorList>
    </citation>
    <scope>NUCLEOTIDE SEQUENCE [LARGE SCALE GENOMIC DNA]</scope>
    <source>
        <strain evidence="5">CCUG 59189</strain>
    </source>
</reference>
<evidence type="ECO:0000259" key="3">
    <source>
        <dbReference type="PROSITE" id="PS51462"/>
    </source>
</evidence>
<dbReference type="PROSITE" id="PS51462">
    <property type="entry name" value="NUDIX"/>
    <property type="match status" value="1"/>
</dbReference>
<dbReference type="PANTHER" id="PTHR43736:SF1">
    <property type="entry name" value="DIHYDRONEOPTERIN TRIPHOSPHATE DIPHOSPHATASE"/>
    <property type="match status" value="1"/>
</dbReference>
<name>A0ABW3RTQ2_9BACL</name>
<dbReference type="EMBL" id="JBHTLM010000002">
    <property type="protein sequence ID" value="MFD1175270.1"/>
    <property type="molecule type" value="Genomic_DNA"/>
</dbReference>
<comment type="caution">
    <text evidence="4">The sequence shown here is derived from an EMBL/GenBank/DDBJ whole genome shotgun (WGS) entry which is preliminary data.</text>
</comment>
<dbReference type="InterPro" id="IPR000086">
    <property type="entry name" value="NUDIX_hydrolase_dom"/>
</dbReference>
<accession>A0ABW3RTQ2</accession>
<organism evidence="4 5">
    <name type="scientific">Paenibacillus puldeungensis</name>
    <dbReference type="NCBI Taxonomy" id="696536"/>
    <lineage>
        <taxon>Bacteria</taxon>
        <taxon>Bacillati</taxon>
        <taxon>Bacillota</taxon>
        <taxon>Bacilli</taxon>
        <taxon>Bacillales</taxon>
        <taxon>Paenibacillaceae</taxon>
        <taxon>Paenibacillus</taxon>
    </lineage>
</organism>
<dbReference type="InterPro" id="IPR020084">
    <property type="entry name" value="NUDIX_hydrolase_CS"/>
</dbReference>
<keyword evidence="5" id="KW-1185">Reference proteome</keyword>
<sequence>MERFSIPCVAGIIEKQINGTTMILLQERWKENAVKEEGLVEIPAGKIRENENIFDALRREIWEETGLEVEEIHGEKEAGIYASNGYKVLDYMPFSCSQNIQGNYPILVLTFICTAKGELLEKTNETQNIRWAPVSEVEASLTSDSRSFYPMHVASLRKYIQFLKK</sequence>
<evidence type="ECO:0000313" key="5">
    <source>
        <dbReference type="Proteomes" id="UP001597262"/>
    </source>
</evidence>
<dbReference type="SUPFAM" id="SSF55811">
    <property type="entry name" value="Nudix"/>
    <property type="match status" value="1"/>
</dbReference>
<dbReference type="PROSITE" id="PS00893">
    <property type="entry name" value="NUDIX_BOX"/>
    <property type="match status" value="1"/>
</dbReference>
<feature type="domain" description="Nudix hydrolase" evidence="3">
    <location>
        <begin position="4"/>
        <end position="154"/>
    </location>
</feature>